<gene>
    <name evidence="1" type="ORF">SCLCIDRAFT_1215568</name>
</gene>
<dbReference type="EMBL" id="KN822046">
    <property type="protein sequence ID" value="KIM61951.1"/>
    <property type="molecule type" value="Genomic_DNA"/>
</dbReference>
<dbReference type="InParanoid" id="A0A0C3E1I0"/>
<accession>A0A0C3E1I0</accession>
<dbReference type="Proteomes" id="UP000053989">
    <property type="component" value="Unassembled WGS sequence"/>
</dbReference>
<evidence type="ECO:0000313" key="2">
    <source>
        <dbReference type="Proteomes" id="UP000053989"/>
    </source>
</evidence>
<name>A0A0C3E1I0_9AGAM</name>
<evidence type="ECO:0000313" key="1">
    <source>
        <dbReference type="EMBL" id="KIM61951.1"/>
    </source>
</evidence>
<keyword evidence="2" id="KW-1185">Reference proteome</keyword>
<reference evidence="1 2" key="1">
    <citation type="submission" date="2014-04" db="EMBL/GenBank/DDBJ databases">
        <authorList>
            <consortium name="DOE Joint Genome Institute"/>
            <person name="Kuo A."/>
            <person name="Kohler A."/>
            <person name="Nagy L.G."/>
            <person name="Floudas D."/>
            <person name="Copeland A."/>
            <person name="Barry K.W."/>
            <person name="Cichocki N."/>
            <person name="Veneault-Fourrey C."/>
            <person name="LaButti K."/>
            <person name="Lindquist E.A."/>
            <person name="Lipzen A."/>
            <person name="Lundell T."/>
            <person name="Morin E."/>
            <person name="Murat C."/>
            <person name="Sun H."/>
            <person name="Tunlid A."/>
            <person name="Henrissat B."/>
            <person name="Grigoriev I.V."/>
            <person name="Hibbett D.S."/>
            <person name="Martin F."/>
            <person name="Nordberg H.P."/>
            <person name="Cantor M.N."/>
            <person name="Hua S.X."/>
        </authorList>
    </citation>
    <scope>NUCLEOTIDE SEQUENCE [LARGE SCALE GENOMIC DNA]</scope>
    <source>
        <strain evidence="1 2">Foug A</strain>
    </source>
</reference>
<dbReference type="HOGENOM" id="CLU_2347951_0_0_1"/>
<sequence>MRSIIEVHRHLVKGSLGTGSAGCSIEVKDGSEGHVNVLSGSRDVPNIEIDADTTIEAARPNSYDSTALETARTPRAHIQTQLKMKQRMGQNASHEIT</sequence>
<protein>
    <submittedName>
        <fullName evidence="1">Uncharacterized protein</fullName>
    </submittedName>
</protein>
<proteinExistence type="predicted"/>
<organism evidence="1 2">
    <name type="scientific">Scleroderma citrinum Foug A</name>
    <dbReference type="NCBI Taxonomy" id="1036808"/>
    <lineage>
        <taxon>Eukaryota</taxon>
        <taxon>Fungi</taxon>
        <taxon>Dikarya</taxon>
        <taxon>Basidiomycota</taxon>
        <taxon>Agaricomycotina</taxon>
        <taxon>Agaricomycetes</taxon>
        <taxon>Agaricomycetidae</taxon>
        <taxon>Boletales</taxon>
        <taxon>Sclerodermatineae</taxon>
        <taxon>Sclerodermataceae</taxon>
        <taxon>Scleroderma</taxon>
    </lineage>
</organism>
<dbReference type="AlphaFoldDB" id="A0A0C3E1I0"/>
<reference evidence="2" key="2">
    <citation type="submission" date="2015-01" db="EMBL/GenBank/DDBJ databases">
        <title>Evolutionary Origins and Diversification of the Mycorrhizal Mutualists.</title>
        <authorList>
            <consortium name="DOE Joint Genome Institute"/>
            <consortium name="Mycorrhizal Genomics Consortium"/>
            <person name="Kohler A."/>
            <person name="Kuo A."/>
            <person name="Nagy L.G."/>
            <person name="Floudas D."/>
            <person name="Copeland A."/>
            <person name="Barry K.W."/>
            <person name="Cichocki N."/>
            <person name="Veneault-Fourrey C."/>
            <person name="LaButti K."/>
            <person name="Lindquist E.A."/>
            <person name="Lipzen A."/>
            <person name="Lundell T."/>
            <person name="Morin E."/>
            <person name="Murat C."/>
            <person name="Riley R."/>
            <person name="Ohm R."/>
            <person name="Sun H."/>
            <person name="Tunlid A."/>
            <person name="Henrissat B."/>
            <person name="Grigoriev I.V."/>
            <person name="Hibbett D.S."/>
            <person name="Martin F."/>
        </authorList>
    </citation>
    <scope>NUCLEOTIDE SEQUENCE [LARGE SCALE GENOMIC DNA]</scope>
    <source>
        <strain evidence="2">Foug A</strain>
    </source>
</reference>